<dbReference type="PANTHER" id="PTHR43566">
    <property type="entry name" value="CONSERVED PROTEIN"/>
    <property type="match status" value="1"/>
</dbReference>
<feature type="domain" description="AAA" evidence="1">
    <location>
        <begin position="30"/>
        <end position="67"/>
    </location>
</feature>
<name>E6Q733_9ZZZZ</name>
<dbReference type="EMBL" id="CABO01000046">
    <property type="protein sequence ID" value="CBI03008.1"/>
    <property type="molecule type" value="Genomic_DNA"/>
</dbReference>
<dbReference type="Pfam" id="PF13173">
    <property type="entry name" value="AAA_14"/>
    <property type="match status" value="1"/>
</dbReference>
<protein>
    <recommendedName>
        <fullName evidence="1">AAA domain-containing protein</fullName>
    </recommendedName>
</protein>
<evidence type="ECO:0000259" key="1">
    <source>
        <dbReference type="Pfam" id="PF13173"/>
    </source>
</evidence>
<dbReference type="AlphaFoldDB" id="E6Q733"/>
<reference evidence="2" key="1">
    <citation type="submission" date="2009-10" db="EMBL/GenBank/DDBJ databases">
        <title>Diversity of trophic interactions inside an arsenic-rich microbial ecosystem.</title>
        <authorList>
            <person name="Bertin P.N."/>
            <person name="Heinrich-Salmeron A."/>
            <person name="Pelletier E."/>
            <person name="Goulhen-Chollet F."/>
            <person name="Arsene-Ploetze F."/>
            <person name="Gallien S."/>
            <person name="Calteau A."/>
            <person name="Vallenet D."/>
            <person name="Casiot C."/>
            <person name="Chane-Woon-Ming B."/>
            <person name="Giloteaux L."/>
            <person name="Barakat M."/>
            <person name="Bonnefoy V."/>
            <person name="Bruneel O."/>
            <person name="Chandler M."/>
            <person name="Cleiss J."/>
            <person name="Duran R."/>
            <person name="Elbaz-Poulichet F."/>
            <person name="Fonknechten N."/>
            <person name="Lauga B."/>
            <person name="Mornico D."/>
            <person name="Ortet P."/>
            <person name="Schaeffer C."/>
            <person name="Siguier P."/>
            <person name="Alexander Thil Smith A."/>
            <person name="Van Dorsselaer A."/>
            <person name="Weissenbach J."/>
            <person name="Medigue C."/>
            <person name="Le Paslier D."/>
        </authorList>
    </citation>
    <scope>NUCLEOTIDE SEQUENCE</scope>
</reference>
<proteinExistence type="predicted"/>
<evidence type="ECO:0000313" key="2">
    <source>
        <dbReference type="EMBL" id="CBI03008.1"/>
    </source>
</evidence>
<organism evidence="2">
    <name type="scientific">mine drainage metagenome</name>
    <dbReference type="NCBI Taxonomy" id="410659"/>
    <lineage>
        <taxon>unclassified sequences</taxon>
        <taxon>metagenomes</taxon>
        <taxon>ecological metagenomes</taxon>
    </lineage>
</organism>
<sequence>MPIFGNMDADFRNFRRRFLEPRIAAALADTRIVTIVGARQVGKSTLARHLAKNGSLYLTFENLATLAAASANFLTIPTLSQSLAGRMELFTLLPLAQNEMNGSGRNFVDELFSPAPNFQTRNETLASWVRSPTSLERSDCCVSAPPGALRLSRIRWAQNRSRTRTPRRCAHRC</sequence>
<dbReference type="PANTHER" id="PTHR43566:SF2">
    <property type="entry name" value="DUF4143 DOMAIN-CONTAINING PROTEIN"/>
    <property type="match status" value="1"/>
</dbReference>
<gene>
    <name evidence="2" type="ORF">CARN4_1350</name>
</gene>
<accession>E6Q733</accession>
<dbReference type="InterPro" id="IPR041682">
    <property type="entry name" value="AAA_14"/>
</dbReference>
<comment type="caution">
    <text evidence="2">The sequence shown here is derived from an EMBL/GenBank/DDBJ whole genome shotgun (WGS) entry which is preliminary data.</text>
</comment>